<organism evidence="3 4">
    <name type="scientific">Coprinellus micaceus</name>
    <name type="common">Glistening ink-cap mushroom</name>
    <name type="synonym">Coprinus micaceus</name>
    <dbReference type="NCBI Taxonomy" id="71717"/>
    <lineage>
        <taxon>Eukaryota</taxon>
        <taxon>Fungi</taxon>
        <taxon>Dikarya</taxon>
        <taxon>Basidiomycota</taxon>
        <taxon>Agaricomycotina</taxon>
        <taxon>Agaricomycetes</taxon>
        <taxon>Agaricomycetidae</taxon>
        <taxon>Agaricales</taxon>
        <taxon>Agaricineae</taxon>
        <taxon>Psathyrellaceae</taxon>
        <taxon>Coprinellus</taxon>
    </lineage>
</organism>
<sequence>MDTALPPGITPPPPATTLELRDWMFTLSSSASSPTSTFIPYDTSPVSNTQRLIIKFYVLGGMAFFYSTVVCCLAWYIYMICFRGKFRDLPEDLQYDYDFVLSTQNLPRRPGSFVLAYDDNPEWQRVEAAKKEMAEKREEKRKRREDRVAARVSLIEEIMTKHLGRGDTQRISWASSAATLHTDRLAASDEMSGLVRARQKRDTLSFSPPQKDYLGPRQKSETPPKSILLNPSSARTSAYSNRPSRRSPLRFSNATGDSVLPTPKTLDLEKGLPKAAPGLHEAKSLMNPICTCNSALDELDAIVQKTMCEVHGHGFQR</sequence>
<comment type="caution">
    <text evidence="3">The sequence shown here is derived from an EMBL/GenBank/DDBJ whole genome shotgun (WGS) entry which is preliminary data.</text>
</comment>
<evidence type="ECO:0000256" key="1">
    <source>
        <dbReference type="SAM" id="MobiDB-lite"/>
    </source>
</evidence>
<keyword evidence="4" id="KW-1185">Reference proteome</keyword>
<evidence type="ECO:0000313" key="3">
    <source>
        <dbReference type="EMBL" id="TEB29539.1"/>
    </source>
</evidence>
<dbReference type="AlphaFoldDB" id="A0A4Y7T7K9"/>
<feature type="transmembrane region" description="Helical" evidence="2">
    <location>
        <begin position="56"/>
        <end position="78"/>
    </location>
</feature>
<keyword evidence="2" id="KW-0812">Transmembrane</keyword>
<feature type="compositionally biased region" description="Polar residues" evidence="1">
    <location>
        <begin position="229"/>
        <end position="242"/>
    </location>
</feature>
<dbReference type="Proteomes" id="UP000298030">
    <property type="component" value="Unassembled WGS sequence"/>
</dbReference>
<protein>
    <submittedName>
        <fullName evidence="3">Uncharacterized protein</fullName>
    </submittedName>
</protein>
<gene>
    <name evidence="3" type="ORF">FA13DRAFT_1734749</name>
</gene>
<accession>A0A4Y7T7K9</accession>
<reference evidence="3 4" key="1">
    <citation type="journal article" date="2019" name="Nat. Ecol. Evol.">
        <title>Megaphylogeny resolves global patterns of mushroom evolution.</title>
        <authorList>
            <person name="Varga T."/>
            <person name="Krizsan K."/>
            <person name="Foldi C."/>
            <person name="Dima B."/>
            <person name="Sanchez-Garcia M."/>
            <person name="Sanchez-Ramirez S."/>
            <person name="Szollosi G.J."/>
            <person name="Szarkandi J.G."/>
            <person name="Papp V."/>
            <person name="Albert L."/>
            <person name="Andreopoulos W."/>
            <person name="Angelini C."/>
            <person name="Antonin V."/>
            <person name="Barry K.W."/>
            <person name="Bougher N.L."/>
            <person name="Buchanan P."/>
            <person name="Buyck B."/>
            <person name="Bense V."/>
            <person name="Catcheside P."/>
            <person name="Chovatia M."/>
            <person name="Cooper J."/>
            <person name="Damon W."/>
            <person name="Desjardin D."/>
            <person name="Finy P."/>
            <person name="Geml J."/>
            <person name="Haridas S."/>
            <person name="Hughes K."/>
            <person name="Justo A."/>
            <person name="Karasinski D."/>
            <person name="Kautmanova I."/>
            <person name="Kiss B."/>
            <person name="Kocsube S."/>
            <person name="Kotiranta H."/>
            <person name="LaButti K.M."/>
            <person name="Lechner B.E."/>
            <person name="Liimatainen K."/>
            <person name="Lipzen A."/>
            <person name="Lukacs Z."/>
            <person name="Mihaltcheva S."/>
            <person name="Morgado L.N."/>
            <person name="Niskanen T."/>
            <person name="Noordeloos M.E."/>
            <person name="Ohm R.A."/>
            <person name="Ortiz-Santana B."/>
            <person name="Ovrebo C."/>
            <person name="Racz N."/>
            <person name="Riley R."/>
            <person name="Savchenko A."/>
            <person name="Shiryaev A."/>
            <person name="Soop K."/>
            <person name="Spirin V."/>
            <person name="Szebenyi C."/>
            <person name="Tomsovsky M."/>
            <person name="Tulloss R.E."/>
            <person name="Uehling J."/>
            <person name="Grigoriev I.V."/>
            <person name="Vagvolgyi C."/>
            <person name="Papp T."/>
            <person name="Martin F.M."/>
            <person name="Miettinen O."/>
            <person name="Hibbett D.S."/>
            <person name="Nagy L.G."/>
        </authorList>
    </citation>
    <scope>NUCLEOTIDE SEQUENCE [LARGE SCALE GENOMIC DNA]</scope>
    <source>
        <strain evidence="3 4">FP101781</strain>
    </source>
</reference>
<keyword evidence="2" id="KW-0472">Membrane</keyword>
<evidence type="ECO:0000256" key="2">
    <source>
        <dbReference type="SAM" id="Phobius"/>
    </source>
</evidence>
<dbReference type="OrthoDB" id="3001992at2759"/>
<name>A0A4Y7T7K9_COPMI</name>
<evidence type="ECO:0000313" key="4">
    <source>
        <dbReference type="Proteomes" id="UP000298030"/>
    </source>
</evidence>
<dbReference type="EMBL" id="QPFP01000027">
    <property type="protein sequence ID" value="TEB29539.1"/>
    <property type="molecule type" value="Genomic_DNA"/>
</dbReference>
<feature type="region of interest" description="Disordered" evidence="1">
    <location>
        <begin position="191"/>
        <end position="269"/>
    </location>
</feature>
<proteinExistence type="predicted"/>
<keyword evidence="2" id="KW-1133">Transmembrane helix</keyword>